<accession>A0A1T5G5X8</accession>
<evidence type="ECO:0000259" key="3">
    <source>
        <dbReference type="PROSITE" id="PS51186"/>
    </source>
</evidence>
<dbReference type="InterPro" id="IPR016181">
    <property type="entry name" value="Acyl_CoA_acyltransferase"/>
</dbReference>
<sequence>MAYTIRALIASDWPAIKEIYQLGIDTGDATYETQAPETEVLKSKFLADPQLVAENNGQVIGWAMLSAVSSRCVYGGVAETSIYVNPEHHGLGVGRALLSALVLMSEKLGFWTLQAQIFPENKPSIALHKQQGFREVGYRERLGKRNGIWRDVLFLERRSAVVGSSDSDQCLKS</sequence>
<dbReference type="InterPro" id="IPR000182">
    <property type="entry name" value="GNAT_dom"/>
</dbReference>
<keyword evidence="1 4" id="KW-0808">Transferase</keyword>
<dbReference type="GO" id="GO:0016747">
    <property type="term" value="F:acyltransferase activity, transferring groups other than amino-acyl groups"/>
    <property type="evidence" value="ECO:0007669"/>
    <property type="project" value="InterPro"/>
</dbReference>
<proteinExistence type="predicted"/>
<dbReference type="Proteomes" id="UP000190897">
    <property type="component" value="Unassembled WGS sequence"/>
</dbReference>
<dbReference type="CDD" id="cd04301">
    <property type="entry name" value="NAT_SF"/>
    <property type="match status" value="1"/>
</dbReference>
<dbReference type="AlphaFoldDB" id="A0A1T5G5X8"/>
<evidence type="ECO:0000313" key="4">
    <source>
        <dbReference type="EMBL" id="SKC03752.1"/>
    </source>
</evidence>
<evidence type="ECO:0000256" key="1">
    <source>
        <dbReference type="ARBA" id="ARBA00022679"/>
    </source>
</evidence>
<evidence type="ECO:0000313" key="5">
    <source>
        <dbReference type="Proteomes" id="UP000190897"/>
    </source>
</evidence>
<dbReference type="OrthoDB" id="9799096at2"/>
<feature type="domain" description="N-acetyltransferase" evidence="3">
    <location>
        <begin position="3"/>
        <end position="156"/>
    </location>
</feature>
<dbReference type="Gene3D" id="3.40.630.30">
    <property type="match status" value="1"/>
</dbReference>
<name>A0A1T5G5X8_9BACT</name>
<gene>
    <name evidence="4" type="ORF">SAMN05660293_03696</name>
</gene>
<protein>
    <submittedName>
        <fullName evidence="4">Phosphinothricin acetyltransferase</fullName>
    </submittedName>
</protein>
<reference evidence="5" key="1">
    <citation type="submission" date="2017-02" db="EMBL/GenBank/DDBJ databases">
        <authorList>
            <person name="Varghese N."/>
            <person name="Submissions S."/>
        </authorList>
    </citation>
    <scope>NUCLEOTIDE SEQUENCE [LARGE SCALE GENOMIC DNA]</scope>
    <source>
        <strain evidence="5">DSM 22270</strain>
    </source>
</reference>
<dbReference type="PROSITE" id="PS51186">
    <property type="entry name" value="GNAT"/>
    <property type="match status" value="1"/>
</dbReference>
<dbReference type="PANTHER" id="PTHR43072:SF23">
    <property type="entry name" value="UPF0039 PROTEIN C11D3.02C"/>
    <property type="match status" value="1"/>
</dbReference>
<keyword evidence="2" id="KW-0012">Acyltransferase</keyword>
<evidence type="ECO:0000256" key="2">
    <source>
        <dbReference type="ARBA" id="ARBA00023315"/>
    </source>
</evidence>
<organism evidence="4 5">
    <name type="scientific">Dyadobacter psychrophilus</name>
    <dbReference type="NCBI Taxonomy" id="651661"/>
    <lineage>
        <taxon>Bacteria</taxon>
        <taxon>Pseudomonadati</taxon>
        <taxon>Bacteroidota</taxon>
        <taxon>Cytophagia</taxon>
        <taxon>Cytophagales</taxon>
        <taxon>Spirosomataceae</taxon>
        <taxon>Dyadobacter</taxon>
    </lineage>
</organism>
<dbReference type="PANTHER" id="PTHR43072">
    <property type="entry name" value="N-ACETYLTRANSFERASE"/>
    <property type="match status" value="1"/>
</dbReference>
<keyword evidence="5" id="KW-1185">Reference proteome</keyword>
<dbReference type="RefSeq" id="WP_082216223.1">
    <property type="nucleotide sequence ID" value="NZ_FUZA01000005.1"/>
</dbReference>
<dbReference type="EMBL" id="FUZA01000005">
    <property type="protein sequence ID" value="SKC03752.1"/>
    <property type="molecule type" value="Genomic_DNA"/>
</dbReference>
<dbReference type="SUPFAM" id="SSF55729">
    <property type="entry name" value="Acyl-CoA N-acyltransferases (Nat)"/>
    <property type="match status" value="1"/>
</dbReference>
<dbReference type="STRING" id="651661.SAMN05660293_03696"/>
<dbReference type="Pfam" id="PF00583">
    <property type="entry name" value="Acetyltransf_1"/>
    <property type="match status" value="1"/>
</dbReference>